<gene>
    <name evidence="1" type="ORF">GRI72_02730</name>
</gene>
<organism evidence="1 2">
    <name type="scientific">Pelagerythrobacter marinus</name>
    <dbReference type="NCBI Taxonomy" id="538382"/>
    <lineage>
        <taxon>Bacteria</taxon>
        <taxon>Pseudomonadati</taxon>
        <taxon>Pseudomonadota</taxon>
        <taxon>Alphaproteobacteria</taxon>
        <taxon>Sphingomonadales</taxon>
        <taxon>Erythrobacteraceae</taxon>
        <taxon>Pelagerythrobacter</taxon>
    </lineage>
</organism>
<comment type="caution">
    <text evidence="1">The sequence shown here is derived from an EMBL/GenBank/DDBJ whole genome shotgun (WGS) entry which is preliminary data.</text>
</comment>
<proteinExistence type="predicted"/>
<reference evidence="1 2" key="1">
    <citation type="submission" date="2019-12" db="EMBL/GenBank/DDBJ databases">
        <title>Genomic-based taxomic classification of the family Erythrobacteraceae.</title>
        <authorList>
            <person name="Xu L."/>
        </authorList>
    </citation>
    <scope>NUCLEOTIDE SEQUENCE [LARGE SCALE GENOMIC DNA]</scope>
    <source>
        <strain evidence="1 2">H32</strain>
    </source>
</reference>
<evidence type="ECO:0000313" key="2">
    <source>
        <dbReference type="Proteomes" id="UP000444401"/>
    </source>
</evidence>
<name>A0ABW9UYH6_9SPHN</name>
<protein>
    <submittedName>
        <fullName evidence="1">Uncharacterized protein</fullName>
    </submittedName>
</protein>
<evidence type="ECO:0000313" key="1">
    <source>
        <dbReference type="EMBL" id="MXO67747.1"/>
    </source>
</evidence>
<keyword evidence="2" id="KW-1185">Reference proteome</keyword>
<sequence>MTQAEIAERIEALEGLAKTVAAAKRNLHGLPVVAMPSDTHNGKTALWCDNGLVGCGQTCVAVNIGEFYDSQLHGIAALANIAASLDLSGLIEALRTQEAHNG</sequence>
<dbReference type="EMBL" id="WTYO01000001">
    <property type="protein sequence ID" value="MXO67747.1"/>
    <property type="molecule type" value="Genomic_DNA"/>
</dbReference>
<dbReference type="RefSeq" id="WP_160732374.1">
    <property type="nucleotide sequence ID" value="NZ_WTYO01000001.1"/>
</dbReference>
<dbReference type="Proteomes" id="UP000444401">
    <property type="component" value="Unassembled WGS sequence"/>
</dbReference>
<accession>A0ABW9UYH6</accession>